<evidence type="ECO:0000256" key="2">
    <source>
        <dbReference type="SAM" id="MobiDB-lite"/>
    </source>
</evidence>
<feature type="coiled-coil region" evidence="1">
    <location>
        <begin position="12"/>
        <end position="39"/>
    </location>
</feature>
<reference evidence="3 4" key="1">
    <citation type="journal article" date="2024" name="Nat. Commun.">
        <title>Phylogenomics reveals the evolutionary origins of lichenization in chlorophyte algae.</title>
        <authorList>
            <person name="Puginier C."/>
            <person name="Libourel C."/>
            <person name="Otte J."/>
            <person name="Skaloud P."/>
            <person name="Haon M."/>
            <person name="Grisel S."/>
            <person name="Petersen M."/>
            <person name="Berrin J.G."/>
            <person name="Delaux P.M."/>
            <person name="Dal Grande F."/>
            <person name="Keller J."/>
        </authorList>
    </citation>
    <scope>NUCLEOTIDE SEQUENCE [LARGE SCALE GENOMIC DNA]</scope>
    <source>
        <strain evidence="3 4">SAG 2523</strain>
    </source>
</reference>
<feature type="compositionally biased region" description="Low complexity" evidence="2">
    <location>
        <begin position="348"/>
        <end position="359"/>
    </location>
</feature>
<accession>A0AAW1T9T7</accession>
<protein>
    <recommendedName>
        <fullName evidence="5">Coiled-coil domain-containing protein 77</fullName>
    </recommendedName>
</protein>
<feature type="coiled-coil region" evidence="1">
    <location>
        <begin position="179"/>
        <end position="206"/>
    </location>
</feature>
<dbReference type="PANTHER" id="PTHR22091:SF1">
    <property type="entry name" value="COILED-COIL DOMAIN-CONTAINING PROTEIN 77"/>
    <property type="match status" value="1"/>
</dbReference>
<proteinExistence type="predicted"/>
<comment type="caution">
    <text evidence="3">The sequence shown here is derived from an EMBL/GenBank/DDBJ whole genome shotgun (WGS) entry which is preliminary data.</text>
</comment>
<dbReference type="Proteomes" id="UP001485043">
    <property type="component" value="Unassembled WGS sequence"/>
</dbReference>
<keyword evidence="4" id="KW-1185">Reference proteome</keyword>
<feature type="region of interest" description="Disordered" evidence="2">
    <location>
        <begin position="344"/>
        <end position="378"/>
    </location>
</feature>
<organism evidence="3 4">
    <name type="scientific">Apatococcus fuscideae</name>
    <dbReference type="NCBI Taxonomy" id="2026836"/>
    <lineage>
        <taxon>Eukaryota</taxon>
        <taxon>Viridiplantae</taxon>
        <taxon>Chlorophyta</taxon>
        <taxon>core chlorophytes</taxon>
        <taxon>Trebouxiophyceae</taxon>
        <taxon>Chlorellales</taxon>
        <taxon>Chlorellaceae</taxon>
        <taxon>Apatococcus</taxon>
    </lineage>
</organism>
<gene>
    <name evidence="3" type="ORF">WJX84_006592</name>
</gene>
<dbReference type="AlphaFoldDB" id="A0AAW1T9T7"/>
<sequence length="397" mass="45830">MPGSPKPGDKLQEYFQKRVEEFERERSELLERVEGCSTQRAELHQLEWQNRRRTDEICELQKALSDAHMYLYEERARLLQLQADNDELRLQESEDRRRIQHLLAITQPMEQEITYQHAKQPHAVTLYPHRPPAGSADTLAMRVDALQAQLEEQRAFAAERVGALLEDRRIREQDEAAHRQLLQQQLEQTRQQLATCQKTLQTTTRDFILARRDRQDADGRVASANELLSQERKKAVEEVTEVRSCMSTELASAKVTADGRLEEYTGQLRAQLRQEKLERAQEAVRQLEIRRALDQEGWDSDVTLLRRQMSAVDRKMHQMRLVGRLDDDERLDAILRKLSHMAPSLPTSAAHSAASQASQRIRAGPPSDTASLVSDVRRAKQGIDKLAERTRDLKQRA</sequence>
<evidence type="ECO:0000256" key="1">
    <source>
        <dbReference type="SAM" id="Coils"/>
    </source>
</evidence>
<dbReference type="InterPro" id="IPR037696">
    <property type="entry name" value="CCDC77"/>
</dbReference>
<dbReference type="PANTHER" id="PTHR22091">
    <property type="entry name" value="COILED-COIL DOMAIN-CONTAINING PROTEIN 77"/>
    <property type="match status" value="1"/>
</dbReference>
<name>A0AAW1T9T7_9CHLO</name>
<evidence type="ECO:0008006" key="5">
    <source>
        <dbReference type="Google" id="ProtNLM"/>
    </source>
</evidence>
<evidence type="ECO:0000313" key="4">
    <source>
        <dbReference type="Proteomes" id="UP001485043"/>
    </source>
</evidence>
<keyword evidence="1" id="KW-0175">Coiled coil</keyword>
<dbReference type="EMBL" id="JALJOV010000217">
    <property type="protein sequence ID" value="KAK9865785.1"/>
    <property type="molecule type" value="Genomic_DNA"/>
</dbReference>
<evidence type="ECO:0000313" key="3">
    <source>
        <dbReference type="EMBL" id="KAK9865785.1"/>
    </source>
</evidence>